<dbReference type="PROSITE" id="PS00217">
    <property type="entry name" value="SUGAR_TRANSPORT_2"/>
    <property type="match status" value="1"/>
</dbReference>
<evidence type="ECO:0000313" key="11">
    <source>
        <dbReference type="Proteomes" id="UP000027586"/>
    </source>
</evidence>
<dbReference type="PANTHER" id="PTHR23503">
    <property type="entry name" value="SOLUTE CARRIER FAMILY 2"/>
    <property type="match status" value="1"/>
</dbReference>
<dbReference type="Gene3D" id="1.20.1250.20">
    <property type="entry name" value="MFS general substrate transporter like domains"/>
    <property type="match status" value="2"/>
</dbReference>
<feature type="transmembrane region" description="Helical" evidence="8">
    <location>
        <begin position="379"/>
        <end position="399"/>
    </location>
</feature>
<evidence type="ECO:0000256" key="7">
    <source>
        <dbReference type="SAM" id="MobiDB-lite"/>
    </source>
</evidence>
<keyword evidence="3" id="KW-0813">Transport</keyword>
<dbReference type="PANTHER" id="PTHR23503:SF8">
    <property type="entry name" value="FACILITATED GLUCOSE TRANSPORTER PROTEIN 1"/>
    <property type="match status" value="1"/>
</dbReference>
<protein>
    <submittedName>
        <fullName evidence="10">Mfs glucose transporter</fullName>
    </submittedName>
</protein>
<evidence type="ECO:0000256" key="6">
    <source>
        <dbReference type="ARBA" id="ARBA00023136"/>
    </source>
</evidence>
<dbReference type="InterPro" id="IPR003663">
    <property type="entry name" value="Sugar/inositol_transpt"/>
</dbReference>
<feature type="transmembrane region" description="Helical" evidence="8">
    <location>
        <begin position="12"/>
        <end position="30"/>
    </location>
</feature>
<gene>
    <name evidence="10" type="ORF">LCOR_09553.1</name>
</gene>
<evidence type="ECO:0000256" key="4">
    <source>
        <dbReference type="ARBA" id="ARBA00022692"/>
    </source>
</evidence>
<keyword evidence="4 8" id="KW-0812">Transmembrane</keyword>
<keyword evidence="10" id="KW-0762">Sugar transport</keyword>
<dbReference type="InterPro" id="IPR045263">
    <property type="entry name" value="GLUT"/>
</dbReference>
<evidence type="ECO:0000256" key="3">
    <source>
        <dbReference type="ARBA" id="ARBA00022448"/>
    </source>
</evidence>
<feature type="transmembrane region" description="Helical" evidence="8">
    <location>
        <begin position="186"/>
        <end position="204"/>
    </location>
</feature>
<dbReference type="InterPro" id="IPR005828">
    <property type="entry name" value="MFS_sugar_transport-like"/>
</dbReference>
<dbReference type="InterPro" id="IPR020846">
    <property type="entry name" value="MFS_dom"/>
</dbReference>
<dbReference type="EMBL" id="CBTN010000059">
    <property type="protein sequence ID" value="CDH58703.1"/>
    <property type="molecule type" value="Genomic_DNA"/>
</dbReference>
<reference evidence="10" key="1">
    <citation type="submission" date="2013-08" db="EMBL/GenBank/DDBJ databases">
        <title>Gene expansion shapes genome architecture in the human pathogen Lichtheimia corymbifera: an evolutionary genomics analysis in the ancient terrestrial Mucorales (Mucoromycotina).</title>
        <authorList>
            <person name="Schwartze V.U."/>
            <person name="Winter S."/>
            <person name="Shelest E."/>
            <person name="Marcet-Houben M."/>
            <person name="Horn F."/>
            <person name="Wehner S."/>
            <person name="Hoffmann K."/>
            <person name="Riege K."/>
            <person name="Sammeth M."/>
            <person name="Nowrousian M."/>
            <person name="Valiante V."/>
            <person name="Linde J."/>
            <person name="Jacobsen I.D."/>
            <person name="Marz M."/>
            <person name="Brakhage A.A."/>
            <person name="Gabaldon T."/>
            <person name="Bocker S."/>
            <person name="Voigt K."/>
        </authorList>
    </citation>
    <scope>NUCLEOTIDE SEQUENCE [LARGE SCALE GENOMIC DNA]</scope>
    <source>
        <strain evidence="10">FSU 9682</strain>
    </source>
</reference>
<feature type="transmembrane region" description="Helical" evidence="8">
    <location>
        <begin position="352"/>
        <end position="372"/>
    </location>
</feature>
<dbReference type="Pfam" id="PF00083">
    <property type="entry name" value="Sugar_tr"/>
    <property type="match status" value="2"/>
</dbReference>
<keyword evidence="5 8" id="KW-1133">Transmembrane helix</keyword>
<dbReference type="OrthoDB" id="4540492at2759"/>
<evidence type="ECO:0000256" key="2">
    <source>
        <dbReference type="ARBA" id="ARBA00010992"/>
    </source>
</evidence>
<dbReference type="InterPro" id="IPR005829">
    <property type="entry name" value="Sugar_transporter_CS"/>
</dbReference>
<proteinExistence type="inferred from homology"/>
<dbReference type="PRINTS" id="PR00171">
    <property type="entry name" value="SUGRTRNSPORT"/>
</dbReference>
<evidence type="ECO:0000256" key="1">
    <source>
        <dbReference type="ARBA" id="ARBA00004141"/>
    </source>
</evidence>
<feature type="compositionally biased region" description="Basic and acidic residues" evidence="7">
    <location>
        <begin position="521"/>
        <end position="532"/>
    </location>
</feature>
<dbReference type="SUPFAM" id="SSF103473">
    <property type="entry name" value="MFS general substrate transporter"/>
    <property type="match status" value="1"/>
</dbReference>
<dbReference type="AlphaFoldDB" id="A0A068S8J8"/>
<dbReference type="InterPro" id="IPR036259">
    <property type="entry name" value="MFS_trans_sf"/>
</dbReference>
<feature type="transmembrane region" description="Helical" evidence="8">
    <location>
        <begin position="121"/>
        <end position="142"/>
    </location>
</feature>
<organism evidence="10 11">
    <name type="scientific">Lichtheimia corymbifera JMRC:FSU:9682</name>
    <dbReference type="NCBI Taxonomy" id="1263082"/>
    <lineage>
        <taxon>Eukaryota</taxon>
        <taxon>Fungi</taxon>
        <taxon>Fungi incertae sedis</taxon>
        <taxon>Mucoromycota</taxon>
        <taxon>Mucoromycotina</taxon>
        <taxon>Mucoromycetes</taxon>
        <taxon>Mucorales</taxon>
        <taxon>Lichtheimiaceae</taxon>
        <taxon>Lichtheimia</taxon>
    </lineage>
</organism>
<sequence>MDSRKINIPGYMFYCVLVAAIGSFCNGWVIGSPNVPGDITHNCPNGNAHINDPRMPDCLPMNTTLWGFAVSSFCVGGLVAGISGGYIQTYLGRKKAIAVNTFGWIVGGVLMGAAVHEGMFIVGRLIAGLSCGLGSVCIPTYIGEISTIKARGAMGTCHQFFIVIGILLASVIGLPTATVPLWRLNFSLVGIPAIVQLFLVVTIVDSPRWLVSVNRVEDARSALHRLRGKNASIDAEFYEIVSAQLGPAAAASTVSDPEFASNPVEEEEALHDDSATATEKIKQRSEEIHGETQLHNREPLSLIGIFTDSLVRHITIIVLFLHFTQQWIGMNAVMFYSTIIFSEAFNPDMSKYMAIATTGVNFVATLFSVILIDRMGRRPLVMLSLAGCVIFSMLLVLGYRFQVPALLVVAVFLYVASFAIGIGPIPWMITSELCPTYANSAVSAAATCMNWSMNFVIGLVFPIIFEEIAGYTFCIFIGVGTVAFVITYIFVPETKGRSIEKIVRDLRASTKAKKKVLPRQAPDDKEKFKEVESTQEESTTVGP</sequence>
<dbReference type="STRING" id="1263082.A0A068S8J8"/>
<feature type="domain" description="Major facilitator superfamily (MFS) profile" evidence="9">
    <location>
        <begin position="15"/>
        <end position="495"/>
    </location>
</feature>
<dbReference type="VEuPathDB" id="FungiDB:LCOR_09553.1"/>
<dbReference type="PROSITE" id="PS50850">
    <property type="entry name" value="MFS"/>
    <property type="match status" value="1"/>
</dbReference>
<dbReference type="GO" id="GO:0016020">
    <property type="term" value="C:membrane"/>
    <property type="evidence" value="ECO:0007669"/>
    <property type="project" value="UniProtKB-SubCell"/>
</dbReference>
<dbReference type="Proteomes" id="UP000027586">
    <property type="component" value="Unassembled WGS sequence"/>
</dbReference>
<keyword evidence="6 8" id="KW-0472">Membrane</keyword>
<feature type="transmembrane region" description="Helical" evidence="8">
    <location>
        <begin position="65"/>
        <end position="87"/>
    </location>
</feature>
<feature type="region of interest" description="Disordered" evidence="7">
    <location>
        <begin position="514"/>
        <end position="543"/>
    </location>
</feature>
<evidence type="ECO:0000259" key="9">
    <source>
        <dbReference type="PROSITE" id="PS50850"/>
    </source>
</evidence>
<dbReference type="GO" id="GO:0015149">
    <property type="term" value="F:hexose transmembrane transporter activity"/>
    <property type="evidence" value="ECO:0007669"/>
    <property type="project" value="TreeGrafter"/>
</dbReference>
<feature type="transmembrane region" description="Helical" evidence="8">
    <location>
        <begin position="154"/>
        <end position="174"/>
    </location>
</feature>
<accession>A0A068S8J8</accession>
<feature type="transmembrane region" description="Helical" evidence="8">
    <location>
        <begin position="316"/>
        <end position="340"/>
    </location>
</feature>
<feature type="transmembrane region" description="Helical" evidence="8">
    <location>
        <begin position="96"/>
        <end position="115"/>
    </location>
</feature>
<evidence type="ECO:0000256" key="8">
    <source>
        <dbReference type="SAM" id="Phobius"/>
    </source>
</evidence>
<name>A0A068S8J8_9FUNG</name>
<dbReference type="PROSITE" id="PS00216">
    <property type="entry name" value="SUGAR_TRANSPORT_1"/>
    <property type="match status" value="1"/>
</dbReference>
<keyword evidence="11" id="KW-1185">Reference proteome</keyword>
<feature type="transmembrane region" description="Helical" evidence="8">
    <location>
        <begin position="405"/>
        <end position="429"/>
    </location>
</feature>
<feature type="transmembrane region" description="Helical" evidence="8">
    <location>
        <begin position="470"/>
        <end position="491"/>
    </location>
</feature>
<comment type="caution">
    <text evidence="10">The sequence shown here is derived from an EMBL/GenBank/DDBJ whole genome shotgun (WGS) entry which is preliminary data.</text>
</comment>
<comment type="similarity">
    <text evidence="2">Belongs to the major facilitator superfamily. Sugar transporter (TC 2.A.1.1) family.</text>
</comment>
<evidence type="ECO:0000256" key="5">
    <source>
        <dbReference type="ARBA" id="ARBA00022989"/>
    </source>
</evidence>
<comment type="subcellular location">
    <subcellularLocation>
        <location evidence="1">Membrane</location>
        <topology evidence="1">Multi-pass membrane protein</topology>
    </subcellularLocation>
</comment>
<feature type="transmembrane region" description="Helical" evidence="8">
    <location>
        <begin position="441"/>
        <end position="464"/>
    </location>
</feature>
<evidence type="ECO:0000313" key="10">
    <source>
        <dbReference type="EMBL" id="CDH58703.1"/>
    </source>
</evidence>